<accession>A0ABR8XF60</accession>
<gene>
    <name evidence="5" type="ORF">H9636_14600</name>
</gene>
<dbReference type="Pfam" id="PF00171">
    <property type="entry name" value="Aldedh"/>
    <property type="match status" value="1"/>
</dbReference>
<evidence type="ECO:0000313" key="5">
    <source>
        <dbReference type="EMBL" id="MBD8027879.1"/>
    </source>
</evidence>
<reference evidence="5 6" key="1">
    <citation type="submission" date="2020-08" db="EMBL/GenBank/DDBJ databases">
        <title>A Genomic Blueprint of the Chicken Gut Microbiome.</title>
        <authorList>
            <person name="Gilroy R."/>
            <person name="Ravi A."/>
            <person name="Getino M."/>
            <person name="Pursley I."/>
            <person name="Horton D.L."/>
            <person name="Alikhan N.-F."/>
            <person name="Baker D."/>
            <person name="Gharbi K."/>
            <person name="Hall N."/>
            <person name="Watson M."/>
            <person name="Adriaenssens E.M."/>
            <person name="Foster-Nyarko E."/>
            <person name="Jarju S."/>
            <person name="Secka A."/>
            <person name="Antonio M."/>
            <person name="Oren A."/>
            <person name="Chaudhuri R."/>
            <person name="La Ragione R.M."/>
            <person name="Hildebrand F."/>
            <person name="Pallen M.J."/>
        </authorList>
    </citation>
    <scope>NUCLEOTIDE SEQUENCE [LARGE SCALE GENOMIC DNA]</scope>
    <source>
        <strain evidence="5 6">Re31</strain>
    </source>
</reference>
<keyword evidence="6" id="KW-1185">Reference proteome</keyword>
<comment type="caution">
    <text evidence="5">The sequence shown here is derived from an EMBL/GenBank/DDBJ whole genome shotgun (WGS) entry which is preliminary data.</text>
</comment>
<sequence>MTETYFNYINGEWVQAISGEVYPSINPANADHILGYFQKSDQRDVDIAIDVAEKAFKIWSKIAVPERGEVLFKLINLLEEQKEELATIITKEVGKTYKNSLGEVQKTIEAMKQFSGEATRLTGETIPSNDPDIFGYTVREPLGVVGVIAPYNFPLGIGIWKIAPAIVAGNTVVFKPASNTSLISIKIIELFEKAGVPRGVINMVTGPGGVIGRAIGNHAKIKAVSFTGSTEVGLALGRAVTNRGGKMQAEMGGKNASIILEDANLDETIQNVVISGFFDNGQRCTGTSRLIVPRSISKEVIARLVEAANALTIGDGFDENADNGPIIDENQLNLYLEHVNDAIQDGAVLECGGKRLTDNELDRGYFIAPTVFSNVNREMRIFKEEIFAPVIAVIEVDSYAEALEVANDSEFGLSSTIYTKDLAKAMHFVKHIETGVTHVNIPSNYFENQYPFGGKKASSLGPREQGSTALEFWTEYKTVYMKA</sequence>
<dbReference type="EMBL" id="JACSQA010000026">
    <property type="protein sequence ID" value="MBD8027879.1"/>
    <property type="molecule type" value="Genomic_DNA"/>
</dbReference>
<protein>
    <submittedName>
        <fullName evidence="5">Aldehyde dehydrogenase family protein</fullName>
    </submittedName>
</protein>
<comment type="similarity">
    <text evidence="3">Belongs to the aldehyde dehydrogenase family.</text>
</comment>
<dbReference type="InterPro" id="IPR016162">
    <property type="entry name" value="Ald_DH_N"/>
</dbReference>
<proteinExistence type="inferred from homology"/>
<dbReference type="Proteomes" id="UP000640930">
    <property type="component" value="Unassembled WGS sequence"/>
</dbReference>
<evidence type="ECO:0000256" key="3">
    <source>
        <dbReference type="RuleBase" id="RU003345"/>
    </source>
</evidence>
<dbReference type="InterPro" id="IPR016163">
    <property type="entry name" value="Ald_DH_C"/>
</dbReference>
<name>A0ABR8XF60_9BACL</name>
<dbReference type="InterPro" id="IPR029510">
    <property type="entry name" value="Ald_DH_CS_GLU"/>
</dbReference>
<feature type="domain" description="Aldehyde dehydrogenase" evidence="4">
    <location>
        <begin position="13"/>
        <end position="479"/>
    </location>
</feature>
<dbReference type="InterPro" id="IPR016160">
    <property type="entry name" value="Ald_DH_CS_CYS"/>
</dbReference>
<feature type="active site" evidence="2">
    <location>
        <position position="250"/>
    </location>
</feature>
<organism evidence="5 6">
    <name type="scientific">Ureibacillus galli</name>
    <dbReference type="NCBI Taxonomy" id="2762222"/>
    <lineage>
        <taxon>Bacteria</taxon>
        <taxon>Bacillati</taxon>
        <taxon>Bacillota</taxon>
        <taxon>Bacilli</taxon>
        <taxon>Bacillales</taxon>
        <taxon>Caryophanaceae</taxon>
        <taxon>Ureibacillus</taxon>
    </lineage>
</organism>
<evidence type="ECO:0000259" key="4">
    <source>
        <dbReference type="Pfam" id="PF00171"/>
    </source>
</evidence>
<dbReference type="PROSITE" id="PS00070">
    <property type="entry name" value="ALDEHYDE_DEHYDR_CYS"/>
    <property type="match status" value="1"/>
</dbReference>
<dbReference type="PROSITE" id="PS00687">
    <property type="entry name" value="ALDEHYDE_DEHYDR_GLU"/>
    <property type="match status" value="1"/>
</dbReference>
<dbReference type="PANTHER" id="PTHR11699">
    <property type="entry name" value="ALDEHYDE DEHYDROGENASE-RELATED"/>
    <property type="match status" value="1"/>
</dbReference>
<dbReference type="Gene3D" id="3.40.605.10">
    <property type="entry name" value="Aldehyde Dehydrogenase, Chain A, domain 1"/>
    <property type="match status" value="1"/>
</dbReference>
<evidence type="ECO:0000256" key="1">
    <source>
        <dbReference type="ARBA" id="ARBA00023002"/>
    </source>
</evidence>
<dbReference type="Gene3D" id="3.40.309.10">
    <property type="entry name" value="Aldehyde Dehydrogenase, Chain A, domain 2"/>
    <property type="match status" value="1"/>
</dbReference>
<dbReference type="InterPro" id="IPR015590">
    <property type="entry name" value="Aldehyde_DH_dom"/>
</dbReference>
<evidence type="ECO:0000313" key="6">
    <source>
        <dbReference type="Proteomes" id="UP000640930"/>
    </source>
</evidence>
<dbReference type="RefSeq" id="WP_191708299.1">
    <property type="nucleotide sequence ID" value="NZ_JACSQA010000026.1"/>
</dbReference>
<dbReference type="InterPro" id="IPR016161">
    <property type="entry name" value="Ald_DH/histidinol_DH"/>
</dbReference>
<dbReference type="SUPFAM" id="SSF53720">
    <property type="entry name" value="ALDH-like"/>
    <property type="match status" value="1"/>
</dbReference>
<keyword evidence="1 3" id="KW-0560">Oxidoreductase</keyword>
<evidence type="ECO:0000256" key="2">
    <source>
        <dbReference type="PROSITE-ProRule" id="PRU10007"/>
    </source>
</evidence>